<dbReference type="EMBL" id="CAJOBI010000357">
    <property type="protein sequence ID" value="CAF3817048.1"/>
    <property type="molecule type" value="Genomic_DNA"/>
</dbReference>
<dbReference type="Pfam" id="PF04548">
    <property type="entry name" value="AIG1"/>
    <property type="match status" value="1"/>
</dbReference>
<evidence type="ECO:0000259" key="3">
    <source>
        <dbReference type="Pfam" id="PF04548"/>
    </source>
</evidence>
<evidence type="ECO:0000256" key="1">
    <source>
        <dbReference type="ARBA" id="ARBA00008535"/>
    </source>
</evidence>
<dbReference type="InterPro" id="IPR027417">
    <property type="entry name" value="P-loop_NTPase"/>
</dbReference>
<proteinExistence type="inferred from homology"/>
<sequence>MTARSGQQVFLLVSNNAERGTSEQYASMHLFDEIFGPGAADHTIIAFTHIAELNRQEMTIEEFLESAQDGPANPLNKLLNRFYQRYFGDE</sequence>
<gene>
    <name evidence="4" type="ORF">MBJ925_LOCUS7467</name>
    <name evidence="5" type="ORF">SMN809_LOCUS2064</name>
</gene>
<organism evidence="4 6">
    <name type="scientific">Rotaria magnacalcarata</name>
    <dbReference type="NCBI Taxonomy" id="392030"/>
    <lineage>
        <taxon>Eukaryota</taxon>
        <taxon>Metazoa</taxon>
        <taxon>Spiralia</taxon>
        <taxon>Gnathifera</taxon>
        <taxon>Rotifera</taxon>
        <taxon>Eurotatoria</taxon>
        <taxon>Bdelloidea</taxon>
        <taxon>Philodinida</taxon>
        <taxon>Philodinidae</taxon>
        <taxon>Rotaria</taxon>
    </lineage>
</organism>
<evidence type="ECO:0000313" key="6">
    <source>
        <dbReference type="Proteomes" id="UP000663824"/>
    </source>
</evidence>
<evidence type="ECO:0000313" key="4">
    <source>
        <dbReference type="EMBL" id="CAF1984550.1"/>
    </source>
</evidence>
<evidence type="ECO:0000313" key="5">
    <source>
        <dbReference type="EMBL" id="CAF3817048.1"/>
    </source>
</evidence>
<dbReference type="EMBL" id="CAJNRE010002559">
    <property type="protein sequence ID" value="CAF1984550.1"/>
    <property type="molecule type" value="Genomic_DNA"/>
</dbReference>
<comment type="similarity">
    <text evidence="1">Belongs to the TRAFAC class TrmE-Era-EngA-EngB-Septin-like GTPase superfamily. AIG1/Toc34/Toc159-like paraseptin GTPase family. IAN subfamily.</text>
</comment>
<dbReference type="GO" id="GO:0005525">
    <property type="term" value="F:GTP binding"/>
    <property type="evidence" value="ECO:0007669"/>
    <property type="project" value="InterPro"/>
</dbReference>
<comment type="caution">
    <text evidence="4">The sequence shown here is derived from an EMBL/GenBank/DDBJ whole genome shotgun (WGS) entry which is preliminary data.</text>
</comment>
<dbReference type="AlphaFoldDB" id="A0A816MF77"/>
<dbReference type="Proteomes" id="UP000663824">
    <property type="component" value="Unassembled WGS sequence"/>
</dbReference>
<protein>
    <recommendedName>
        <fullName evidence="3">AIG1-type G domain-containing protein</fullName>
    </recommendedName>
</protein>
<name>A0A816MF77_9BILA</name>
<reference evidence="4" key="1">
    <citation type="submission" date="2021-02" db="EMBL/GenBank/DDBJ databases">
        <authorList>
            <person name="Nowell W R."/>
        </authorList>
    </citation>
    <scope>NUCLEOTIDE SEQUENCE</scope>
</reference>
<dbReference type="InterPro" id="IPR006703">
    <property type="entry name" value="G_AIG1"/>
</dbReference>
<evidence type="ECO:0000256" key="2">
    <source>
        <dbReference type="ARBA" id="ARBA00022741"/>
    </source>
</evidence>
<dbReference type="Proteomes" id="UP000676336">
    <property type="component" value="Unassembled WGS sequence"/>
</dbReference>
<accession>A0A816MF77</accession>
<feature type="domain" description="AIG1-type G" evidence="3">
    <location>
        <begin position="3"/>
        <end position="86"/>
    </location>
</feature>
<dbReference type="Gene3D" id="3.40.50.300">
    <property type="entry name" value="P-loop containing nucleotide triphosphate hydrolases"/>
    <property type="match status" value="1"/>
</dbReference>
<keyword evidence="2" id="KW-0547">Nucleotide-binding</keyword>